<sequence length="63" mass="7160">MESACKQIVSERMKLSGMRWKKEGGQQTMTLRCLLLSGVWDAVYENWLQSKPTVGDLINLETA</sequence>
<dbReference type="AlphaFoldDB" id="A0A5C5WZB1"/>
<dbReference type="EMBL" id="SJPK01000017">
    <property type="protein sequence ID" value="TWT56077.1"/>
    <property type="molecule type" value="Genomic_DNA"/>
</dbReference>
<protein>
    <submittedName>
        <fullName evidence="1">Uncharacterized protein</fullName>
    </submittedName>
</protein>
<evidence type="ECO:0000313" key="2">
    <source>
        <dbReference type="Proteomes" id="UP000318053"/>
    </source>
</evidence>
<evidence type="ECO:0000313" key="1">
    <source>
        <dbReference type="EMBL" id="TWT56077.1"/>
    </source>
</evidence>
<proteinExistence type="predicted"/>
<accession>A0A5C5WZB1</accession>
<organism evidence="1 2">
    <name type="scientific">Allorhodopirellula solitaria</name>
    <dbReference type="NCBI Taxonomy" id="2527987"/>
    <lineage>
        <taxon>Bacteria</taxon>
        <taxon>Pseudomonadati</taxon>
        <taxon>Planctomycetota</taxon>
        <taxon>Planctomycetia</taxon>
        <taxon>Pirellulales</taxon>
        <taxon>Pirellulaceae</taxon>
        <taxon>Allorhodopirellula</taxon>
    </lineage>
</organism>
<reference evidence="1 2" key="1">
    <citation type="submission" date="2019-02" db="EMBL/GenBank/DDBJ databases">
        <title>Deep-cultivation of Planctomycetes and their phenomic and genomic characterization uncovers novel biology.</title>
        <authorList>
            <person name="Wiegand S."/>
            <person name="Jogler M."/>
            <person name="Boedeker C."/>
            <person name="Pinto D."/>
            <person name="Vollmers J."/>
            <person name="Rivas-Marin E."/>
            <person name="Kohn T."/>
            <person name="Peeters S.H."/>
            <person name="Heuer A."/>
            <person name="Rast P."/>
            <person name="Oberbeckmann S."/>
            <person name="Bunk B."/>
            <person name="Jeske O."/>
            <person name="Meyerdierks A."/>
            <person name="Storesund J.E."/>
            <person name="Kallscheuer N."/>
            <person name="Luecker S."/>
            <person name="Lage O.M."/>
            <person name="Pohl T."/>
            <person name="Merkel B.J."/>
            <person name="Hornburger P."/>
            <person name="Mueller R.-W."/>
            <person name="Bruemmer F."/>
            <person name="Labrenz M."/>
            <person name="Spormann A.M."/>
            <person name="Op Den Camp H."/>
            <person name="Overmann J."/>
            <person name="Amann R."/>
            <person name="Jetten M.S.M."/>
            <person name="Mascher T."/>
            <person name="Medema M.H."/>
            <person name="Devos D.P."/>
            <person name="Kaster A.-K."/>
            <person name="Ovreas L."/>
            <person name="Rohde M."/>
            <person name="Galperin M.Y."/>
            <person name="Jogler C."/>
        </authorList>
    </citation>
    <scope>NUCLEOTIDE SEQUENCE [LARGE SCALE GENOMIC DNA]</scope>
    <source>
        <strain evidence="1 2">CA85</strain>
    </source>
</reference>
<comment type="caution">
    <text evidence="1">The sequence shown here is derived from an EMBL/GenBank/DDBJ whole genome shotgun (WGS) entry which is preliminary data.</text>
</comment>
<gene>
    <name evidence="1" type="ORF">CA85_45500</name>
</gene>
<dbReference type="Proteomes" id="UP000318053">
    <property type="component" value="Unassembled WGS sequence"/>
</dbReference>
<keyword evidence="2" id="KW-1185">Reference proteome</keyword>
<name>A0A5C5WZB1_9BACT</name>